<accession>A0A2I1CVW0</accession>
<evidence type="ECO:0000313" key="2">
    <source>
        <dbReference type="EMBL" id="PKY01745.1"/>
    </source>
</evidence>
<comment type="caution">
    <text evidence="2">The sequence shown here is derived from an EMBL/GenBank/DDBJ whole genome shotgun (WGS) entry which is preliminary data.</text>
</comment>
<dbReference type="RefSeq" id="XP_024690339.1">
    <property type="nucleotide sequence ID" value="XM_024840453.1"/>
</dbReference>
<organism evidence="2 3">
    <name type="scientific">Aspergillus campestris (strain IBT 28561)</name>
    <dbReference type="NCBI Taxonomy" id="1392248"/>
    <lineage>
        <taxon>Eukaryota</taxon>
        <taxon>Fungi</taxon>
        <taxon>Dikarya</taxon>
        <taxon>Ascomycota</taxon>
        <taxon>Pezizomycotina</taxon>
        <taxon>Eurotiomycetes</taxon>
        <taxon>Eurotiomycetidae</taxon>
        <taxon>Eurotiales</taxon>
        <taxon>Aspergillaceae</taxon>
        <taxon>Aspergillus</taxon>
        <taxon>Aspergillus subgen. Circumdati</taxon>
    </lineage>
</organism>
<protein>
    <submittedName>
        <fullName evidence="2">Alpha/beta-hydrolase</fullName>
    </submittedName>
</protein>
<evidence type="ECO:0000313" key="3">
    <source>
        <dbReference type="Proteomes" id="UP000234254"/>
    </source>
</evidence>
<dbReference type="GeneID" id="36547977"/>
<proteinExistence type="predicted"/>
<reference evidence="2" key="1">
    <citation type="submission" date="2016-12" db="EMBL/GenBank/DDBJ databases">
        <title>The genomes of Aspergillus section Nigri reveals drivers in fungal speciation.</title>
        <authorList>
            <consortium name="DOE Joint Genome Institute"/>
            <person name="Vesth T.C."/>
            <person name="Nybo J."/>
            <person name="Theobald S."/>
            <person name="Brandl J."/>
            <person name="Frisvad J.C."/>
            <person name="Nielsen K.F."/>
            <person name="Lyhne E.K."/>
            <person name="Kogle M.E."/>
            <person name="Kuo A."/>
            <person name="Riley R."/>
            <person name="Clum A."/>
            <person name="Nolan M."/>
            <person name="Lipzen A."/>
            <person name="Salamov A."/>
            <person name="Henrissat B."/>
            <person name="Wiebenga A."/>
            <person name="De vries R.P."/>
            <person name="Grigoriev I.V."/>
            <person name="Mortensen U.H."/>
            <person name="Andersen M.R."/>
            <person name="Baker S.E."/>
        </authorList>
    </citation>
    <scope>NUCLEOTIDE SEQUENCE</scope>
    <source>
        <strain evidence="2">IBT 28561</strain>
    </source>
</reference>
<dbReference type="Pfam" id="PF12697">
    <property type="entry name" value="Abhydrolase_6"/>
    <property type="match status" value="1"/>
</dbReference>
<keyword evidence="3" id="KW-1185">Reference proteome</keyword>
<dbReference type="EMBL" id="MSFM01000011">
    <property type="protein sequence ID" value="PKY01745.1"/>
    <property type="molecule type" value="Genomic_DNA"/>
</dbReference>
<gene>
    <name evidence="2" type="ORF">P168DRAFT_321316</name>
</gene>
<dbReference type="PANTHER" id="PTHR43798:SF33">
    <property type="entry name" value="HYDROLASE, PUTATIVE (AFU_ORTHOLOGUE AFUA_2G14860)-RELATED"/>
    <property type="match status" value="1"/>
</dbReference>
<dbReference type="PANTHER" id="PTHR43798">
    <property type="entry name" value="MONOACYLGLYCEROL LIPASE"/>
    <property type="match status" value="1"/>
</dbReference>
<dbReference type="OrthoDB" id="8119704at2759"/>
<dbReference type="GO" id="GO:0016020">
    <property type="term" value="C:membrane"/>
    <property type="evidence" value="ECO:0007669"/>
    <property type="project" value="TreeGrafter"/>
</dbReference>
<dbReference type="VEuPathDB" id="FungiDB:P168DRAFT_321316"/>
<sequence>MLSFTSHNPSTPQTILLIHSGFSTSSEWDQVLHHLTSEPHPYHVLVPDLPSHGTSLHLKPLSVYSTAYLLSQLIRDHAHGGTAHVVGASLGAHIAAQLAAHYPARVSSLFVTGFNIFAPNVLTPFLPPLVYFLLHTAELLSHPTEGMARLQRGEGSLDLCRDAVEMVVSARELERIDGDSVSALVVVAAAKEGLLLPAWDRQDDARRLLESVTRTGNGPAPASRAVLHRGVRHSWQIDEPELFARTVRAWIAGLELPVGFEDLD</sequence>
<dbReference type="GO" id="GO:0016787">
    <property type="term" value="F:hydrolase activity"/>
    <property type="evidence" value="ECO:0007669"/>
    <property type="project" value="UniProtKB-KW"/>
</dbReference>
<dbReference type="Gene3D" id="3.40.50.1820">
    <property type="entry name" value="alpha/beta hydrolase"/>
    <property type="match status" value="1"/>
</dbReference>
<dbReference type="AlphaFoldDB" id="A0A2I1CVW0"/>
<evidence type="ECO:0000259" key="1">
    <source>
        <dbReference type="Pfam" id="PF12697"/>
    </source>
</evidence>
<name>A0A2I1CVW0_ASPC2</name>
<dbReference type="InterPro" id="IPR050266">
    <property type="entry name" value="AB_hydrolase_sf"/>
</dbReference>
<feature type="domain" description="AB hydrolase-1" evidence="1">
    <location>
        <begin position="15"/>
        <end position="245"/>
    </location>
</feature>
<dbReference type="Proteomes" id="UP000234254">
    <property type="component" value="Unassembled WGS sequence"/>
</dbReference>
<dbReference type="InterPro" id="IPR029058">
    <property type="entry name" value="AB_hydrolase_fold"/>
</dbReference>
<dbReference type="InterPro" id="IPR000073">
    <property type="entry name" value="AB_hydrolase_1"/>
</dbReference>
<dbReference type="SUPFAM" id="SSF53474">
    <property type="entry name" value="alpha/beta-Hydrolases"/>
    <property type="match status" value="1"/>
</dbReference>